<dbReference type="InterPro" id="IPR050598">
    <property type="entry name" value="AminoAcid_Transporter"/>
</dbReference>
<accession>A0A8G1RH49</accession>
<keyword evidence="3 5" id="KW-1133">Transmembrane helix</keyword>
<dbReference type="EMBL" id="KZ825054">
    <property type="protein sequence ID" value="RAH63220.1"/>
    <property type="molecule type" value="Genomic_DNA"/>
</dbReference>
<dbReference type="GeneID" id="37165438"/>
<proteinExistence type="predicted"/>
<evidence type="ECO:0000256" key="1">
    <source>
        <dbReference type="ARBA" id="ARBA00004141"/>
    </source>
</evidence>
<dbReference type="InterPro" id="IPR002293">
    <property type="entry name" value="AA/rel_permease1"/>
</dbReference>
<feature type="transmembrane region" description="Helical" evidence="5">
    <location>
        <begin position="395"/>
        <end position="415"/>
    </location>
</feature>
<organism evidence="6 7">
    <name type="scientific">Aspergillus piperis CBS 112811</name>
    <dbReference type="NCBI Taxonomy" id="1448313"/>
    <lineage>
        <taxon>Eukaryota</taxon>
        <taxon>Fungi</taxon>
        <taxon>Dikarya</taxon>
        <taxon>Ascomycota</taxon>
        <taxon>Pezizomycotina</taxon>
        <taxon>Eurotiomycetes</taxon>
        <taxon>Eurotiomycetidae</taxon>
        <taxon>Eurotiales</taxon>
        <taxon>Aspergillaceae</taxon>
        <taxon>Aspergillus</taxon>
        <taxon>Aspergillus subgen. Circumdati</taxon>
    </lineage>
</organism>
<reference evidence="6 7" key="1">
    <citation type="submission" date="2018-02" db="EMBL/GenBank/DDBJ databases">
        <title>The genomes of Aspergillus section Nigri reveals drivers in fungal speciation.</title>
        <authorList>
            <consortium name="DOE Joint Genome Institute"/>
            <person name="Vesth T.C."/>
            <person name="Nybo J."/>
            <person name="Theobald S."/>
            <person name="Brandl J."/>
            <person name="Frisvad J.C."/>
            <person name="Nielsen K.F."/>
            <person name="Lyhne E.K."/>
            <person name="Kogle M.E."/>
            <person name="Kuo A."/>
            <person name="Riley R."/>
            <person name="Clum A."/>
            <person name="Nolan M."/>
            <person name="Lipzen A."/>
            <person name="Salamov A."/>
            <person name="Henrissat B."/>
            <person name="Wiebenga A."/>
            <person name="De vries R.P."/>
            <person name="Grigoriev I.V."/>
            <person name="Mortensen U.H."/>
            <person name="Andersen M.R."/>
            <person name="Baker S.E."/>
        </authorList>
    </citation>
    <scope>NUCLEOTIDE SEQUENCE [LARGE SCALE GENOMIC DNA]</scope>
    <source>
        <strain evidence="6 7">CBS 112811</strain>
    </source>
</reference>
<dbReference type="Gene3D" id="1.20.1740.10">
    <property type="entry name" value="Amino acid/polyamine transporter I"/>
    <property type="match status" value="1"/>
</dbReference>
<dbReference type="PIRSF" id="PIRSF006060">
    <property type="entry name" value="AA_transporter"/>
    <property type="match status" value="1"/>
</dbReference>
<dbReference type="GO" id="GO:0015179">
    <property type="term" value="F:L-amino acid transmembrane transporter activity"/>
    <property type="evidence" value="ECO:0007669"/>
    <property type="project" value="TreeGrafter"/>
</dbReference>
<feature type="transmembrane region" description="Helical" evidence="5">
    <location>
        <begin position="421"/>
        <end position="437"/>
    </location>
</feature>
<protein>
    <submittedName>
        <fullName evidence="6">Amino acid transporter</fullName>
    </submittedName>
</protein>
<evidence type="ECO:0000256" key="5">
    <source>
        <dbReference type="SAM" id="Phobius"/>
    </source>
</evidence>
<gene>
    <name evidence="6" type="ORF">BO85DRAFT_465133</name>
</gene>
<evidence type="ECO:0000256" key="2">
    <source>
        <dbReference type="ARBA" id="ARBA00022692"/>
    </source>
</evidence>
<evidence type="ECO:0000313" key="6">
    <source>
        <dbReference type="EMBL" id="RAH63220.1"/>
    </source>
</evidence>
<feature type="transmembrane region" description="Helical" evidence="5">
    <location>
        <begin position="107"/>
        <end position="133"/>
    </location>
</feature>
<name>A0A8G1RH49_9EURO</name>
<feature type="transmembrane region" description="Helical" evidence="5">
    <location>
        <begin position="67"/>
        <end position="86"/>
    </location>
</feature>
<evidence type="ECO:0000313" key="7">
    <source>
        <dbReference type="Proteomes" id="UP000249526"/>
    </source>
</evidence>
<keyword evidence="7" id="KW-1185">Reference proteome</keyword>
<dbReference type="Proteomes" id="UP000249526">
    <property type="component" value="Unassembled WGS sequence"/>
</dbReference>
<feature type="transmembrane region" description="Helical" evidence="5">
    <location>
        <begin position="335"/>
        <end position="353"/>
    </location>
</feature>
<dbReference type="Pfam" id="PF13520">
    <property type="entry name" value="AA_permease_2"/>
    <property type="match status" value="1"/>
</dbReference>
<sequence length="452" mass="47995">MSTQDEDINYGSTAGPASSLAPHASFRRNLGTSEAFSIIINIVIGSGIFTSLGAIDTNVPSPGAALVVWFVGGILAWTGAATMAELRAAIPGEGGVQQYLQYIYSEAFGFLAGWTWVVAVVPASLAILSIVFVESIYSATGVTDQPDRMAHKLLSSLVFSTRLNTFSFTTMFAAIAVTVVAGLGFFDARNTVGLDGREIEWQKLQRWESLGHYSATLCGALWAYSGWDKAIYVSAELFCPARQLPLAINTAVPIVILSFIAVNIAYYILLPWSLVSTTDSVAVTSFTAGLICLVVAGSLLGSSFVAGRIVVAAANPTFLARVGTVSGRSTSTADAPINAIFFSTTCSIVYIYFGNFRVLATFSGLSAHIFLFLTMVGAIILRVREPELPRPYKPTICVAVVFALVSGCVVARGAVFAPVQAVVLIGLWLVGLGLYSARRQWIGKGEAESSEQ</sequence>
<dbReference type="AlphaFoldDB" id="A0A8G1RH49"/>
<feature type="transmembrane region" description="Helical" evidence="5">
    <location>
        <begin position="166"/>
        <end position="186"/>
    </location>
</feature>
<feature type="transmembrane region" description="Helical" evidence="5">
    <location>
        <begin position="365"/>
        <end position="383"/>
    </location>
</feature>
<dbReference type="GO" id="GO:0016020">
    <property type="term" value="C:membrane"/>
    <property type="evidence" value="ECO:0007669"/>
    <property type="project" value="UniProtKB-SubCell"/>
</dbReference>
<dbReference type="PANTHER" id="PTHR11785">
    <property type="entry name" value="AMINO ACID TRANSPORTER"/>
    <property type="match status" value="1"/>
</dbReference>
<evidence type="ECO:0000256" key="3">
    <source>
        <dbReference type="ARBA" id="ARBA00022989"/>
    </source>
</evidence>
<evidence type="ECO:0000256" key="4">
    <source>
        <dbReference type="ARBA" id="ARBA00023136"/>
    </source>
</evidence>
<comment type="subcellular location">
    <subcellularLocation>
        <location evidence="1">Membrane</location>
        <topology evidence="1">Multi-pass membrane protein</topology>
    </subcellularLocation>
</comment>
<feature type="transmembrane region" description="Helical" evidence="5">
    <location>
        <begin position="35"/>
        <end position="55"/>
    </location>
</feature>
<feature type="transmembrane region" description="Helical" evidence="5">
    <location>
        <begin position="281"/>
        <end position="299"/>
    </location>
</feature>
<dbReference type="PANTHER" id="PTHR11785:SF402">
    <property type="entry name" value="AMINO ACID TRANSPORTER (EUROFUNG)"/>
    <property type="match status" value="1"/>
</dbReference>
<feature type="transmembrane region" description="Helical" evidence="5">
    <location>
        <begin position="247"/>
        <end position="269"/>
    </location>
</feature>
<keyword evidence="4 5" id="KW-0472">Membrane</keyword>
<dbReference type="RefSeq" id="XP_025521142.1">
    <property type="nucleotide sequence ID" value="XM_025662036.1"/>
</dbReference>
<keyword evidence="2 5" id="KW-0812">Transmembrane</keyword>